<dbReference type="AlphaFoldDB" id="A0AAN6ETE6"/>
<evidence type="ECO:0000256" key="1">
    <source>
        <dbReference type="SAM" id="Coils"/>
    </source>
</evidence>
<dbReference type="EMBL" id="JAJGCB010000008">
    <property type="protein sequence ID" value="KAJ8991295.1"/>
    <property type="molecule type" value="Genomic_DNA"/>
</dbReference>
<accession>A0AAN6ETE6</accession>
<feature type="compositionally biased region" description="Low complexity" evidence="2">
    <location>
        <begin position="125"/>
        <end position="140"/>
    </location>
</feature>
<evidence type="ECO:0000313" key="4">
    <source>
        <dbReference type="Proteomes" id="UP001161757"/>
    </source>
</evidence>
<proteinExistence type="predicted"/>
<gene>
    <name evidence="3" type="ORF">HRR80_004640</name>
</gene>
<name>A0AAN6ETE6_EXODE</name>
<organism evidence="3 4">
    <name type="scientific">Exophiala dermatitidis</name>
    <name type="common">Black yeast-like fungus</name>
    <name type="synonym">Wangiella dermatitidis</name>
    <dbReference type="NCBI Taxonomy" id="5970"/>
    <lineage>
        <taxon>Eukaryota</taxon>
        <taxon>Fungi</taxon>
        <taxon>Dikarya</taxon>
        <taxon>Ascomycota</taxon>
        <taxon>Pezizomycotina</taxon>
        <taxon>Eurotiomycetes</taxon>
        <taxon>Chaetothyriomycetidae</taxon>
        <taxon>Chaetothyriales</taxon>
        <taxon>Herpotrichiellaceae</taxon>
        <taxon>Exophiala</taxon>
    </lineage>
</organism>
<feature type="region of interest" description="Disordered" evidence="2">
    <location>
        <begin position="86"/>
        <end position="143"/>
    </location>
</feature>
<evidence type="ECO:0000256" key="2">
    <source>
        <dbReference type="SAM" id="MobiDB-lite"/>
    </source>
</evidence>
<comment type="caution">
    <text evidence="3">The sequence shown here is derived from an EMBL/GenBank/DDBJ whole genome shotgun (WGS) entry which is preliminary data.</text>
</comment>
<reference evidence="3" key="1">
    <citation type="submission" date="2023-01" db="EMBL/GenBank/DDBJ databases">
        <title>Exophiala dermititidis isolated from Cystic Fibrosis Patient.</title>
        <authorList>
            <person name="Kurbessoian T."/>
            <person name="Crocker A."/>
            <person name="Murante D."/>
            <person name="Hogan D.A."/>
            <person name="Stajich J.E."/>
        </authorList>
    </citation>
    <scope>NUCLEOTIDE SEQUENCE</scope>
    <source>
        <strain evidence="3">Ex8</strain>
    </source>
</reference>
<protein>
    <recommendedName>
        <fullName evidence="5">Ribosomal protein/NADH dehydrogenase domain-containing protein</fullName>
    </recommendedName>
</protein>
<feature type="compositionally biased region" description="Polar residues" evidence="2">
    <location>
        <begin position="96"/>
        <end position="123"/>
    </location>
</feature>
<evidence type="ECO:0008006" key="5">
    <source>
        <dbReference type="Google" id="ProtNLM"/>
    </source>
</evidence>
<sequence>MVNIAKRMRNFQPKLWRIRNGQGAAVLPPPPSPQLTRLLLRFPHGEWRKPVHGPRLFAHDHLKRLKYHNPALPIRVESSPRSQLEVTFESTDRTTLESLETATEPGSVSESTKFKQEWTNIESKPQPAADPSAPSTTSPPVETFTRRAIVDVAGKRPAQIWQWFKRTTNCEELRPSPEDVELMKRLNAFFQKADIDRKRVKAGIDEMRKQKEELRKAREAAERMTSEA</sequence>
<keyword evidence="1" id="KW-0175">Coiled coil</keyword>
<dbReference type="Proteomes" id="UP001161757">
    <property type="component" value="Unassembled WGS sequence"/>
</dbReference>
<feature type="coiled-coil region" evidence="1">
    <location>
        <begin position="197"/>
        <end position="227"/>
    </location>
</feature>
<evidence type="ECO:0000313" key="3">
    <source>
        <dbReference type="EMBL" id="KAJ8991295.1"/>
    </source>
</evidence>